<evidence type="ECO:0000313" key="2">
    <source>
        <dbReference type="Proteomes" id="UP000503441"/>
    </source>
</evidence>
<dbReference type="Proteomes" id="UP000503441">
    <property type="component" value="Chromosome"/>
</dbReference>
<organism evidence="1 2">
    <name type="scientific">Leucobacter coleopterorum</name>
    <dbReference type="NCBI Taxonomy" id="2714933"/>
    <lineage>
        <taxon>Bacteria</taxon>
        <taxon>Bacillati</taxon>
        <taxon>Actinomycetota</taxon>
        <taxon>Actinomycetes</taxon>
        <taxon>Micrococcales</taxon>
        <taxon>Microbacteriaceae</taxon>
        <taxon>Leucobacter</taxon>
    </lineage>
</organism>
<name>A0ABX6JYT7_9MICO</name>
<gene>
    <name evidence="1" type="ORF">G7066_14505</name>
</gene>
<dbReference type="EMBL" id="CP049933">
    <property type="protein sequence ID" value="QIM19482.1"/>
    <property type="molecule type" value="Genomic_DNA"/>
</dbReference>
<accession>A0ABX6JYT7</accession>
<reference evidence="1 2" key="1">
    <citation type="submission" date="2020-03" db="EMBL/GenBank/DDBJ databases">
        <title>Leucobacter sp. nov., isolated from beetles.</title>
        <authorList>
            <person name="Hyun D.-W."/>
            <person name="Bae J.-W."/>
        </authorList>
    </citation>
    <scope>NUCLEOTIDE SEQUENCE [LARGE SCALE GENOMIC DNA]</scope>
    <source>
        <strain evidence="1 2">HDW9A</strain>
    </source>
</reference>
<dbReference type="RefSeq" id="WP_166331724.1">
    <property type="nucleotide sequence ID" value="NZ_CP049933.1"/>
</dbReference>
<sequence>MSNSRLIVTGIFLVAIGWLYFSPPSFNVTNGPLTVTCRPLGLGFIDEVSVLSTHNYGADRSEVSHYADEQEKSSGFKGLAAEVRVSVAASCNEARMNRQTDLFLVVAAGMVVLYLKRTRHAEVKSAQQSTPTEGEESI</sequence>
<protein>
    <submittedName>
        <fullName evidence="1">Uncharacterized protein</fullName>
    </submittedName>
</protein>
<proteinExistence type="predicted"/>
<keyword evidence="2" id="KW-1185">Reference proteome</keyword>
<evidence type="ECO:0000313" key="1">
    <source>
        <dbReference type="EMBL" id="QIM19482.1"/>
    </source>
</evidence>